<evidence type="ECO:0000313" key="2">
    <source>
        <dbReference type="Proteomes" id="UP001341840"/>
    </source>
</evidence>
<reference evidence="1 2" key="1">
    <citation type="journal article" date="2023" name="Plants (Basel)">
        <title>Bridging the Gap: Combining Genomics and Transcriptomics Approaches to Understand Stylosanthes scabra, an Orphan Legume from the Brazilian Caatinga.</title>
        <authorList>
            <person name="Ferreira-Neto J.R.C."/>
            <person name="da Silva M.D."/>
            <person name="Binneck E."/>
            <person name="de Melo N.F."/>
            <person name="da Silva R.H."/>
            <person name="de Melo A.L.T.M."/>
            <person name="Pandolfi V."/>
            <person name="Bustamante F.O."/>
            <person name="Brasileiro-Vidal A.C."/>
            <person name="Benko-Iseppon A.M."/>
        </authorList>
    </citation>
    <scope>NUCLEOTIDE SEQUENCE [LARGE SCALE GENOMIC DNA]</scope>
    <source>
        <tissue evidence="1">Leaves</tissue>
    </source>
</reference>
<protein>
    <recommendedName>
        <fullName evidence="3">Reverse transcriptase domain-containing protein</fullName>
    </recommendedName>
</protein>
<name>A0ABU6UUA5_9FABA</name>
<evidence type="ECO:0000313" key="1">
    <source>
        <dbReference type="EMBL" id="MED6164217.1"/>
    </source>
</evidence>
<dbReference type="Proteomes" id="UP001341840">
    <property type="component" value="Unassembled WGS sequence"/>
</dbReference>
<accession>A0ABU6UUA5</accession>
<dbReference type="EMBL" id="JASCZI010122377">
    <property type="protein sequence ID" value="MED6164217.1"/>
    <property type="molecule type" value="Genomic_DNA"/>
</dbReference>
<keyword evidence="2" id="KW-1185">Reference proteome</keyword>
<evidence type="ECO:0008006" key="3">
    <source>
        <dbReference type="Google" id="ProtNLM"/>
    </source>
</evidence>
<comment type="caution">
    <text evidence="1">The sequence shown here is derived from an EMBL/GenBank/DDBJ whole genome shotgun (WGS) entry which is preliminary data.</text>
</comment>
<gene>
    <name evidence="1" type="ORF">PIB30_087563</name>
</gene>
<sequence length="130" mass="14402">MTPTLTPTIPVGEITPISVGEAIKDSKGNGTTITLKGNTIMNPNAEYKAVNVVMIEEAPIQEKKVEAEAISNLPLLRPKSSNEKPKPLSNFLEVFACLEVNMPLLKNLREMPAYVHSMKELLLKKKYLKK</sequence>
<proteinExistence type="predicted"/>
<organism evidence="1 2">
    <name type="scientific">Stylosanthes scabra</name>
    <dbReference type="NCBI Taxonomy" id="79078"/>
    <lineage>
        <taxon>Eukaryota</taxon>
        <taxon>Viridiplantae</taxon>
        <taxon>Streptophyta</taxon>
        <taxon>Embryophyta</taxon>
        <taxon>Tracheophyta</taxon>
        <taxon>Spermatophyta</taxon>
        <taxon>Magnoliopsida</taxon>
        <taxon>eudicotyledons</taxon>
        <taxon>Gunneridae</taxon>
        <taxon>Pentapetalae</taxon>
        <taxon>rosids</taxon>
        <taxon>fabids</taxon>
        <taxon>Fabales</taxon>
        <taxon>Fabaceae</taxon>
        <taxon>Papilionoideae</taxon>
        <taxon>50 kb inversion clade</taxon>
        <taxon>dalbergioids sensu lato</taxon>
        <taxon>Dalbergieae</taxon>
        <taxon>Pterocarpus clade</taxon>
        <taxon>Stylosanthes</taxon>
    </lineage>
</organism>